<reference evidence="3" key="3">
    <citation type="submission" date="2021-03" db="EMBL/GenBank/DDBJ databases">
        <title>Genomic Encyclopedia of Type Strains, Phase IV (KMG-IV): sequencing the most valuable type-strain genomes for metagenomic binning, comparative biology and taxonomic classification.</title>
        <authorList>
            <person name="Goeker M."/>
        </authorList>
    </citation>
    <scope>NUCLEOTIDE SEQUENCE</scope>
    <source>
        <strain evidence="3">DSM 22443</strain>
    </source>
</reference>
<reference evidence="2" key="2">
    <citation type="submission" date="2020-09" db="EMBL/GenBank/DDBJ databases">
        <authorList>
            <person name="Sun Q."/>
            <person name="Ohkuma M."/>
        </authorList>
    </citation>
    <scope>NUCLEOTIDE SEQUENCE</scope>
    <source>
        <strain evidence="2">JCM 16108</strain>
    </source>
</reference>
<evidence type="ECO:0000313" key="3">
    <source>
        <dbReference type="EMBL" id="MBP1953620.1"/>
    </source>
</evidence>
<evidence type="ECO:0000313" key="4">
    <source>
        <dbReference type="Proteomes" id="UP000614609"/>
    </source>
</evidence>
<protein>
    <submittedName>
        <fullName evidence="2">Uncharacterized protein</fullName>
    </submittedName>
</protein>
<comment type="caution">
    <text evidence="2">The sequence shown here is derived from an EMBL/GenBank/DDBJ whole genome shotgun (WGS) entry which is preliminary data.</text>
</comment>
<feature type="region of interest" description="Disordered" evidence="1">
    <location>
        <begin position="1"/>
        <end position="20"/>
    </location>
</feature>
<evidence type="ECO:0000256" key="1">
    <source>
        <dbReference type="SAM" id="MobiDB-lite"/>
    </source>
</evidence>
<dbReference type="EMBL" id="JAGGKO010000001">
    <property type="protein sequence ID" value="MBP1953620.1"/>
    <property type="molecule type" value="Genomic_DNA"/>
</dbReference>
<gene>
    <name evidence="2" type="ORF">GCM10009017_12440</name>
    <name evidence="3" type="ORF">J2752_000501</name>
</gene>
<dbReference type="RefSeq" id="WP_188871009.1">
    <property type="nucleotide sequence ID" value="NZ_BMOO01000003.1"/>
</dbReference>
<proteinExistence type="predicted"/>
<dbReference type="OrthoDB" id="382725at2157"/>
<keyword evidence="4" id="KW-1185">Reference proteome</keyword>
<feature type="compositionally biased region" description="Acidic residues" evidence="1">
    <location>
        <begin position="11"/>
        <end position="20"/>
    </location>
</feature>
<feature type="compositionally biased region" description="Basic and acidic residues" evidence="1">
    <location>
        <begin position="1"/>
        <end position="10"/>
    </location>
</feature>
<accession>A0A830FM62</accession>
<evidence type="ECO:0000313" key="2">
    <source>
        <dbReference type="EMBL" id="GGM63882.1"/>
    </source>
</evidence>
<name>A0A830FM62_9EURY</name>
<organism evidence="2 4">
    <name type="scientific">Halarchaeum rubridurum</name>
    <dbReference type="NCBI Taxonomy" id="489911"/>
    <lineage>
        <taxon>Archaea</taxon>
        <taxon>Methanobacteriati</taxon>
        <taxon>Methanobacteriota</taxon>
        <taxon>Stenosarchaea group</taxon>
        <taxon>Halobacteria</taxon>
        <taxon>Halobacteriales</taxon>
        <taxon>Halobacteriaceae</taxon>
    </lineage>
</organism>
<dbReference type="EMBL" id="BMOO01000003">
    <property type="protein sequence ID" value="GGM63882.1"/>
    <property type="molecule type" value="Genomic_DNA"/>
</dbReference>
<dbReference type="Proteomes" id="UP000614609">
    <property type="component" value="Unassembled WGS sequence"/>
</dbReference>
<dbReference type="Proteomes" id="UP000765891">
    <property type="component" value="Unassembled WGS sequence"/>
</dbReference>
<sequence>MSIDHQRGLIDDAEPDDPDDVIEEHRELFERLANTDLRVSKYAQNALNRTEDGGGRDA</sequence>
<dbReference type="AlphaFoldDB" id="A0A830FM62"/>
<reference evidence="2" key="1">
    <citation type="journal article" date="2014" name="Int. J. Syst. Evol. Microbiol.">
        <title>Complete genome sequence of Corynebacterium casei LMG S-19264T (=DSM 44701T), isolated from a smear-ripened cheese.</title>
        <authorList>
            <consortium name="US DOE Joint Genome Institute (JGI-PGF)"/>
            <person name="Walter F."/>
            <person name="Albersmeier A."/>
            <person name="Kalinowski J."/>
            <person name="Ruckert C."/>
        </authorList>
    </citation>
    <scope>NUCLEOTIDE SEQUENCE</scope>
    <source>
        <strain evidence="2">JCM 16108</strain>
    </source>
</reference>